<evidence type="ECO:0000313" key="3">
    <source>
        <dbReference type="Proteomes" id="UP001295684"/>
    </source>
</evidence>
<evidence type="ECO:0000256" key="1">
    <source>
        <dbReference type="SAM" id="MobiDB-lite"/>
    </source>
</evidence>
<gene>
    <name evidence="2" type="ORF">ECRASSUSDP1_LOCUS542</name>
</gene>
<reference evidence="2" key="1">
    <citation type="submission" date="2023-07" db="EMBL/GenBank/DDBJ databases">
        <authorList>
            <consortium name="AG Swart"/>
            <person name="Singh M."/>
            <person name="Singh A."/>
            <person name="Seah K."/>
            <person name="Emmerich C."/>
        </authorList>
    </citation>
    <scope>NUCLEOTIDE SEQUENCE</scope>
    <source>
        <strain evidence="2">DP1</strain>
    </source>
</reference>
<dbReference type="EMBL" id="CAMPGE010000511">
    <property type="protein sequence ID" value="CAI2359256.1"/>
    <property type="molecule type" value="Genomic_DNA"/>
</dbReference>
<organism evidence="2 3">
    <name type="scientific">Euplotes crassus</name>
    <dbReference type="NCBI Taxonomy" id="5936"/>
    <lineage>
        <taxon>Eukaryota</taxon>
        <taxon>Sar</taxon>
        <taxon>Alveolata</taxon>
        <taxon>Ciliophora</taxon>
        <taxon>Intramacronucleata</taxon>
        <taxon>Spirotrichea</taxon>
        <taxon>Hypotrichia</taxon>
        <taxon>Euplotida</taxon>
        <taxon>Euplotidae</taxon>
        <taxon>Moneuplotes</taxon>
    </lineage>
</organism>
<keyword evidence="3" id="KW-1185">Reference proteome</keyword>
<sequence length="476" mass="55201">MGFGYLLCNICPLCRMQEEERVALDCSKDVIMEEERKDNDKLDKTKHIGVPQMLINKWLNIQNKKSKFIHEGNQIDNEADVSRYSESSFSMSTNQLGSPVKSHGKKSRMSRFVTKNVSNIMEKTSPPNQHDTLILDKKSINGMIVAKMESECIQRNFEKIGLENYVNESFGSISNENHGYTDDDRTVKVAFTPPNMAKNFNFQKNITRRIAENNRERIDAKKFIKEKQTYLMKRSKQSPKKICKEQRLFSEHTKFRLRLLSPGMKATQPLDMKSKTLISKLCTKSKVLNGRLSRNNREGKIKNKTKSFWSCNVMKDAPNSPFTSKTLYNTRRNFKNNREIFKNKSAIPTLINLKEITENHGKTFAKFNLKFKQPNTANMKQNMLSTSYISNFCINEERSKRLNIPEGKELVAAGFKAVLPLIKPPTKDFLKTRIKQEKKVKLKISLENIDKKQKDTLKRFWSPVNLTTCEWVNPNQ</sequence>
<evidence type="ECO:0000313" key="2">
    <source>
        <dbReference type="EMBL" id="CAI2359256.1"/>
    </source>
</evidence>
<comment type="caution">
    <text evidence="2">The sequence shown here is derived from an EMBL/GenBank/DDBJ whole genome shotgun (WGS) entry which is preliminary data.</text>
</comment>
<protein>
    <submittedName>
        <fullName evidence="2">Uncharacterized protein</fullName>
    </submittedName>
</protein>
<proteinExistence type="predicted"/>
<dbReference type="AlphaFoldDB" id="A0AAD1TZF6"/>
<dbReference type="Proteomes" id="UP001295684">
    <property type="component" value="Unassembled WGS sequence"/>
</dbReference>
<feature type="region of interest" description="Disordered" evidence="1">
    <location>
        <begin position="90"/>
        <end position="109"/>
    </location>
</feature>
<accession>A0AAD1TZF6</accession>
<name>A0AAD1TZF6_EUPCR</name>